<proteinExistence type="predicted"/>
<feature type="compositionally biased region" description="Polar residues" evidence="1">
    <location>
        <begin position="73"/>
        <end position="84"/>
    </location>
</feature>
<dbReference type="CDD" id="cd06257">
    <property type="entry name" value="DnaJ"/>
    <property type="match status" value="1"/>
</dbReference>
<dbReference type="PANTHER" id="PTHR43908">
    <property type="entry name" value="AT29763P-RELATED"/>
    <property type="match status" value="1"/>
</dbReference>
<dbReference type="SUPFAM" id="SSF46565">
    <property type="entry name" value="Chaperone J-domain"/>
    <property type="match status" value="1"/>
</dbReference>
<dbReference type="AlphaFoldDB" id="A0A0C9U4V5"/>
<evidence type="ECO:0000313" key="4">
    <source>
        <dbReference type="Proteomes" id="UP000053647"/>
    </source>
</evidence>
<gene>
    <name evidence="3" type="ORF">PAXINDRAFT_79577</name>
</gene>
<dbReference type="Gene3D" id="1.10.287.110">
    <property type="entry name" value="DnaJ domain"/>
    <property type="match status" value="1"/>
</dbReference>
<organism evidence="3 4">
    <name type="scientific">Paxillus involutus ATCC 200175</name>
    <dbReference type="NCBI Taxonomy" id="664439"/>
    <lineage>
        <taxon>Eukaryota</taxon>
        <taxon>Fungi</taxon>
        <taxon>Dikarya</taxon>
        <taxon>Basidiomycota</taxon>
        <taxon>Agaricomycotina</taxon>
        <taxon>Agaricomycetes</taxon>
        <taxon>Agaricomycetidae</taxon>
        <taxon>Boletales</taxon>
        <taxon>Paxilineae</taxon>
        <taxon>Paxillaceae</taxon>
        <taxon>Paxillus</taxon>
    </lineage>
</organism>
<evidence type="ECO:0000313" key="3">
    <source>
        <dbReference type="EMBL" id="KIJ14211.1"/>
    </source>
</evidence>
<name>A0A0C9U4V5_PAXIN</name>
<dbReference type="GO" id="GO:0071218">
    <property type="term" value="P:cellular response to misfolded protein"/>
    <property type="evidence" value="ECO:0007669"/>
    <property type="project" value="TreeGrafter"/>
</dbReference>
<keyword evidence="4" id="KW-1185">Reference proteome</keyword>
<accession>A0A0C9U4V5</accession>
<feature type="domain" description="J" evidence="2">
    <location>
        <begin position="9"/>
        <end position="75"/>
    </location>
</feature>
<dbReference type="PROSITE" id="PS50076">
    <property type="entry name" value="DNAJ_2"/>
    <property type="match status" value="1"/>
</dbReference>
<evidence type="ECO:0000259" key="2">
    <source>
        <dbReference type="PROSITE" id="PS50076"/>
    </source>
</evidence>
<feature type="region of interest" description="Disordered" evidence="1">
    <location>
        <begin position="65"/>
        <end position="84"/>
    </location>
</feature>
<dbReference type="PANTHER" id="PTHR43908:SF3">
    <property type="entry name" value="AT29763P-RELATED"/>
    <property type="match status" value="1"/>
</dbReference>
<feature type="non-terminal residue" evidence="3">
    <location>
        <position position="1"/>
    </location>
</feature>
<dbReference type="InterPro" id="IPR051100">
    <property type="entry name" value="DnaJ_subfamily_B/C"/>
</dbReference>
<sequence>IREVLSSNGLYHILGVPYSPTIHQLTLRRAYLSLSKACHPDKFPENPHATYAFQKVSNAHDILSKPSKRTYDSRTSQNQSDSFASHSASYADETLRDVLLSIVNDFLDGDLEMMRTLLRAISDLNPSLKLGDDGINSVLSILQSIRGHPGTPNFSRLPANLAACRACIISLHTELSRVLGLQYALRQLPYLDITGRSRLTIQLTRIMHPLSSSHWKKPSKIPKVISLPWSGEDHG</sequence>
<dbReference type="HOGENOM" id="CLU_1182620_0_0_1"/>
<dbReference type="OrthoDB" id="259708at2759"/>
<evidence type="ECO:0000256" key="1">
    <source>
        <dbReference type="SAM" id="MobiDB-lite"/>
    </source>
</evidence>
<reference evidence="4" key="2">
    <citation type="submission" date="2015-01" db="EMBL/GenBank/DDBJ databases">
        <title>Evolutionary Origins and Diversification of the Mycorrhizal Mutualists.</title>
        <authorList>
            <consortium name="DOE Joint Genome Institute"/>
            <consortium name="Mycorrhizal Genomics Consortium"/>
            <person name="Kohler A."/>
            <person name="Kuo A."/>
            <person name="Nagy L.G."/>
            <person name="Floudas D."/>
            <person name="Copeland A."/>
            <person name="Barry K.W."/>
            <person name="Cichocki N."/>
            <person name="Veneault-Fourrey C."/>
            <person name="LaButti K."/>
            <person name="Lindquist E.A."/>
            <person name="Lipzen A."/>
            <person name="Lundell T."/>
            <person name="Morin E."/>
            <person name="Murat C."/>
            <person name="Riley R."/>
            <person name="Ohm R."/>
            <person name="Sun H."/>
            <person name="Tunlid A."/>
            <person name="Henrissat B."/>
            <person name="Grigoriev I.V."/>
            <person name="Hibbett D.S."/>
            <person name="Martin F."/>
        </authorList>
    </citation>
    <scope>NUCLEOTIDE SEQUENCE [LARGE SCALE GENOMIC DNA]</scope>
    <source>
        <strain evidence="4">ATCC 200175</strain>
    </source>
</reference>
<dbReference type="Proteomes" id="UP000053647">
    <property type="component" value="Unassembled WGS sequence"/>
</dbReference>
<dbReference type="SMART" id="SM00271">
    <property type="entry name" value="DnaJ"/>
    <property type="match status" value="1"/>
</dbReference>
<dbReference type="Pfam" id="PF00226">
    <property type="entry name" value="DnaJ"/>
    <property type="match status" value="1"/>
</dbReference>
<dbReference type="EMBL" id="KN819344">
    <property type="protein sequence ID" value="KIJ14211.1"/>
    <property type="molecule type" value="Genomic_DNA"/>
</dbReference>
<dbReference type="InterPro" id="IPR001623">
    <property type="entry name" value="DnaJ_domain"/>
</dbReference>
<dbReference type="PRINTS" id="PR00625">
    <property type="entry name" value="JDOMAIN"/>
</dbReference>
<protein>
    <recommendedName>
        <fullName evidence="2">J domain-containing protein</fullName>
    </recommendedName>
</protein>
<reference evidence="3 4" key="1">
    <citation type="submission" date="2014-06" db="EMBL/GenBank/DDBJ databases">
        <authorList>
            <consortium name="DOE Joint Genome Institute"/>
            <person name="Kuo A."/>
            <person name="Kohler A."/>
            <person name="Nagy L.G."/>
            <person name="Floudas D."/>
            <person name="Copeland A."/>
            <person name="Barry K.W."/>
            <person name="Cichocki N."/>
            <person name="Veneault-Fourrey C."/>
            <person name="LaButti K."/>
            <person name="Lindquist E.A."/>
            <person name="Lipzen A."/>
            <person name="Lundell T."/>
            <person name="Morin E."/>
            <person name="Murat C."/>
            <person name="Sun H."/>
            <person name="Tunlid A."/>
            <person name="Henrissat B."/>
            <person name="Grigoriev I.V."/>
            <person name="Hibbett D.S."/>
            <person name="Martin F."/>
            <person name="Nordberg H.P."/>
            <person name="Cantor M.N."/>
            <person name="Hua S.X."/>
        </authorList>
    </citation>
    <scope>NUCLEOTIDE SEQUENCE [LARGE SCALE GENOMIC DNA]</scope>
    <source>
        <strain evidence="3 4">ATCC 200175</strain>
    </source>
</reference>
<dbReference type="InterPro" id="IPR036869">
    <property type="entry name" value="J_dom_sf"/>
</dbReference>
<dbReference type="GO" id="GO:0030544">
    <property type="term" value="F:Hsp70 protein binding"/>
    <property type="evidence" value="ECO:0007669"/>
    <property type="project" value="TreeGrafter"/>
</dbReference>
<dbReference type="GO" id="GO:0005789">
    <property type="term" value="C:endoplasmic reticulum membrane"/>
    <property type="evidence" value="ECO:0007669"/>
    <property type="project" value="TreeGrafter"/>
</dbReference>